<accession>D5ASE6</accession>
<sequence>MIGKIIALRQEIRSADHGLAARIDYVAAKATYIDTPCIPGGIDVAAAQMAATCQRHRRNPRTAHVHIVLSWPAREVPSDNQARVAAKHAMARLGAEGHEAVIGVHRDTAHIHVHTIYSRVHPITGRLVDRWQDYTRLELACREIELLQGWARDNGRFRVEIDDTGPVPAVRLVPRPAEDWALKQARRKVQADLRQGDIDQARISGHLPLHLRLPIEAMTALRQGVESAKTWAEVLARLGRFGLGYRKTPRGAVIHLRGGSEAVAVSRLIPGESHAELVARLGPLPDQHMTPTPMPPGETRLTIRGYGRGKSARIGRRPAGARAQVGALHMALLDDLQLRDQIAVINLAAPRRMVFLRDGGWVTDLGEVIRMGGPGAIRPRIEIALKMIAARGWATLDITDDTPISRALMRAAADRGITTLMPPDPTGALLRVRLRRAAAMSGPPVLPPPITAALAARAEEMHRNDLSRTARRKDRAEKMHEAEDWTERIADDLADLPSDIRKTLLRAANAALRERARSETDLRRGLTRAAPLDLFPQLRPALHSAREIAPERITVKRMTFDMVRALHEHFARRAKDDPQGQPVVFEDLLHPRPDLWLLAHRDRTGTICGYEYALWADEPVRTGMVAGSTRGLGKLPEPARKTDHDLVPTLAVAIRRLSAVPRTGTQLLSLAGPRASPDAEEILRAGLVAPRMPEAPSAREDFGREP</sequence>
<keyword evidence="4" id="KW-1185">Reference proteome</keyword>
<dbReference type="EMBL" id="CP001312">
    <property type="protein sequence ID" value="ADE85037.1"/>
    <property type="molecule type" value="Genomic_DNA"/>
</dbReference>
<reference evidence="3 4" key="2">
    <citation type="journal article" date="2010" name="J. Bacteriol.">
        <title>Complete genome sequence of the photosynthetic purple nonsulfur bacterium Rhodobacter capsulatus SB 1003.</title>
        <authorList>
            <person name="Strnad H."/>
            <person name="Lapidus A."/>
            <person name="Paces J."/>
            <person name="Ulbrich P."/>
            <person name="Vlcek C."/>
            <person name="Paces V."/>
            <person name="Haselkorn R."/>
        </authorList>
    </citation>
    <scope>NUCLEOTIDE SEQUENCE [LARGE SCALE GENOMIC DNA]</scope>
    <source>
        <strain evidence="4">ATCC BAA-309 / NBRC 16581 / SB1003</strain>
    </source>
</reference>
<feature type="region of interest" description="Disordered" evidence="1">
    <location>
        <begin position="685"/>
        <end position="706"/>
    </location>
</feature>
<protein>
    <submittedName>
        <fullName evidence="3">Relaxase/mobilization nuclease domain protein</fullName>
    </submittedName>
</protein>
<dbReference type="KEGG" id="rcp:RCAP_rcc01282"/>
<name>D5ASE6_RHOCB</name>
<feature type="compositionally biased region" description="Basic and acidic residues" evidence="1">
    <location>
        <begin position="697"/>
        <end position="706"/>
    </location>
</feature>
<dbReference type="HOGENOM" id="CLU_390740_0_0_5"/>
<evidence type="ECO:0000313" key="3">
    <source>
        <dbReference type="EMBL" id="ADE85037.1"/>
    </source>
</evidence>
<organism evidence="3 4">
    <name type="scientific">Rhodobacter capsulatus (strain ATCC BAA-309 / NBRC 16581 / SB1003)</name>
    <dbReference type="NCBI Taxonomy" id="272942"/>
    <lineage>
        <taxon>Bacteria</taxon>
        <taxon>Pseudomonadati</taxon>
        <taxon>Pseudomonadota</taxon>
        <taxon>Alphaproteobacteria</taxon>
        <taxon>Rhodobacterales</taxon>
        <taxon>Rhodobacter group</taxon>
        <taxon>Rhodobacter</taxon>
    </lineage>
</organism>
<dbReference type="Pfam" id="PF03432">
    <property type="entry name" value="Relaxase"/>
    <property type="match status" value="1"/>
</dbReference>
<dbReference type="InterPro" id="IPR005094">
    <property type="entry name" value="Endonuclease_MobA/VirD2"/>
</dbReference>
<dbReference type="OrthoDB" id="279005at2"/>
<dbReference type="Proteomes" id="UP000002361">
    <property type="component" value="Chromosome"/>
</dbReference>
<feature type="domain" description="MobA/VirD2-like nuclease" evidence="2">
    <location>
        <begin position="42"/>
        <end position="150"/>
    </location>
</feature>
<dbReference type="STRING" id="272942.RCAP_rcc01282"/>
<proteinExistence type="predicted"/>
<dbReference type="eggNOG" id="COG3843">
    <property type="taxonomic scope" value="Bacteria"/>
</dbReference>
<evidence type="ECO:0000313" key="4">
    <source>
        <dbReference type="Proteomes" id="UP000002361"/>
    </source>
</evidence>
<evidence type="ECO:0000256" key="1">
    <source>
        <dbReference type="SAM" id="MobiDB-lite"/>
    </source>
</evidence>
<dbReference type="AlphaFoldDB" id="D5ASE6"/>
<dbReference type="RefSeq" id="WP_013067016.1">
    <property type="nucleotide sequence ID" value="NC_014034.1"/>
</dbReference>
<evidence type="ECO:0000259" key="2">
    <source>
        <dbReference type="Pfam" id="PF03432"/>
    </source>
</evidence>
<reference key="1">
    <citation type="submission" date="2008-12" db="EMBL/GenBank/DDBJ databases">
        <title>Complete genome sequence of Rhodobacter capsulatus SB1003.</title>
        <authorList>
            <person name="Strnad H."/>
            <person name="Lapidus A."/>
            <person name="Vlcek C."/>
            <person name="Ulbrich P."/>
            <person name="Paces J."/>
            <person name="Maltsev N."/>
            <person name="Kumar V."/>
            <person name="Kogan Y."/>
            <person name="Milgram A."/>
            <person name="Rebrekov D."/>
            <person name="Mazur M."/>
            <person name="Cox R."/>
            <person name="Kyrpides N."/>
            <person name="Kolar M."/>
            <person name="Sachova J."/>
            <person name="Ridl J."/>
            <person name="Ivanova N."/>
            <person name="Kapatral V."/>
            <person name="Los T."/>
            <person name="Lykidis A."/>
            <person name="Mikhailova N."/>
            <person name="Reznik G."/>
            <person name="Vasieva O."/>
            <person name="Fonstein M."/>
            <person name="Paces V."/>
            <person name="Haselkorn R."/>
        </authorList>
    </citation>
    <scope>NUCLEOTIDE SEQUENCE</scope>
    <source>
        <strain>SB1003</strain>
    </source>
</reference>
<gene>
    <name evidence="3" type="ordered locus">RCAP_rcc01282</name>
</gene>
<dbReference type="GeneID" id="31490186"/>